<reference evidence="1 2" key="1">
    <citation type="journal article" date="2023" name="Microorganisms">
        <title>Isolation and Genomic Characteristics of Cat-Borne Campylobacter felis sp. nov. and Sheep-Borne Campylobacter ovis sp. nov.</title>
        <authorList>
            <person name="Wang H."/>
            <person name="Li Y."/>
            <person name="Gu Y."/>
            <person name="Zhou G."/>
            <person name="Chen X."/>
            <person name="Zhang X."/>
            <person name="Shao Z."/>
            <person name="Zhang J."/>
            <person name="Zhang M."/>
        </authorList>
    </citation>
    <scope>NUCLEOTIDE SEQUENCE [LARGE SCALE GENOMIC DNA]</scope>
    <source>
        <strain evidence="1 2">XJK30-2</strain>
    </source>
</reference>
<organism evidence="1 2">
    <name type="scientific">Helicobacter zhangjianzhongii</name>
    <dbReference type="NCBI Taxonomy" id="2974574"/>
    <lineage>
        <taxon>Bacteria</taxon>
        <taxon>Pseudomonadati</taxon>
        <taxon>Campylobacterota</taxon>
        <taxon>Epsilonproteobacteria</taxon>
        <taxon>Campylobacterales</taxon>
        <taxon>Helicobacteraceae</taxon>
        <taxon>Helicobacter</taxon>
    </lineage>
</organism>
<protein>
    <submittedName>
        <fullName evidence="1">Uncharacterized protein</fullName>
    </submittedName>
</protein>
<name>A0ACC6FQX4_9HELI</name>
<evidence type="ECO:0000313" key="1">
    <source>
        <dbReference type="EMBL" id="MDL0081663.1"/>
    </source>
</evidence>
<dbReference type="EMBL" id="JANURN010000002">
    <property type="protein sequence ID" value="MDL0081663.1"/>
    <property type="molecule type" value="Genomic_DNA"/>
</dbReference>
<proteinExistence type="predicted"/>
<comment type="caution">
    <text evidence="1">The sequence shown here is derived from an EMBL/GenBank/DDBJ whole genome shotgun (WGS) entry which is preliminary data.</text>
</comment>
<sequence>MRWQNENPSNDNTKVAKISKVDSSNKAFLSSLRALRSKAWQSIQTKTQALESTFLYNAEKTQKIQKLQKVDSRIFYTNAIFATAKNMDSKETSANAERYPLFSKEATLCHATATQCLAMTEKSTASKKVDSRICDEKTSEAVQGAAEAGFFSKAESSSKKPTPPTNQAAGGRIFSEKAGLCSLLCGDKPSGLSHKQKANSPLFRKKPTPPTSKTTAIYFALYLLAAFAPLHAAPESKEPKRTILQNNPTHTTTPISTPAPKPANPPANPATTLIDTPPPISDNALGKFGAQDSSFFYKPSPSAWVFGDILHPYIGFGLTSSSSIHTHNTQSMSKEVATCPNQKCSGDTTSAEYSGQLNAGSSLELGAEYFFDKFHIVGIRLFGEVASRSGSLGSKIAGSDKRDRSTNNLQEAYNLCIQNSKTWSEAEKQQKCGILILGNSTNPNTPNTKVEDSFTFQDTPDSNDIAPQDGRYLSFSLGVDAMLNIPIDTILQRWLGFGLKSGFWGSRLAYFKVGGFIGGGAEFARFSQGDPNNKTWHNQAAAKGKASNGADAFFAAGSGGFMRFGASIYLSRFTRIDFGYKISYYPIAQERWYGYNGAHFDHTKYDPNNGLYGVGGVREDDPWSESLLRQKFVSTKDKEWFLRFALSF</sequence>
<evidence type="ECO:0000313" key="2">
    <source>
        <dbReference type="Proteomes" id="UP001173802"/>
    </source>
</evidence>
<dbReference type="Proteomes" id="UP001173802">
    <property type="component" value="Unassembled WGS sequence"/>
</dbReference>
<gene>
    <name evidence="1" type="ORF">NYG90_03060</name>
</gene>
<accession>A0ACC6FQX4</accession>
<keyword evidence="2" id="KW-1185">Reference proteome</keyword>